<gene>
    <name evidence="2" type="ORF">MRATA1EN1_LOCUS22631</name>
</gene>
<name>A0ABN8ZPF6_RANTA</name>
<keyword evidence="3" id="KW-1185">Reference proteome</keyword>
<sequence>MILVGARDPRGKQGRNWIKLGGCSRLGGLRADPTVQYGAALGSVEGCPLRLLFPSVLPVTLFGGKCSLGEEGQDWSFLNSGCRGPGSLELMQKNQGLASRGKKQNETSPDSISLNFLNQERKTRIGP</sequence>
<dbReference type="EMBL" id="OX460345">
    <property type="protein sequence ID" value="CAI9173669.1"/>
    <property type="molecule type" value="Genomic_DNA"/>
</dbReference>
<evidence type="ECO:0000256" key="1">
    <source>
        <dbReference type="SAM" id="MobiDB-lite"/>
    </source>
</evidence>
<dbReference type="Proteomes" id="UP001176941">
    <property type="component" value="Chromosome 34"/>
</dbReference>
<feature type="region of interest" description="Disordered" evidence="1">
    <location>
        <begin position="94"/>
        <end position="127"/>
    </location>
</feature>
<evidence type="ECO:0000313" key="3">
    <source>
        <dbReference type="Proteomes" id="UP001176941"/>
    </source>
</evidence>
<evidence type="ECO:0000313" key="2">
    <source>
        <dbReference type="EMBL" id="CAI9173669.1"/>
    </source>
</evidence>
<proteinExistence type="predicted"/>
<reference evidence="2" key="1">
    <citation type="submission" date="2023-04" db="EMBL/GenBank/DDBJ databases">
        <authorList>
            <consortium name="ELIXIR-Norway"/>
        </authorList>
    </citation>
    <scope>NUCLEOTIDE SEQUENCE [LARGE SCALE GENOMIC DNA]</scope>
</reference>
<organism evidence="2 3">
    <name type="scientific">Rangifer tarandus platyrhynchus</name>
    <name type="common">Svalbard reindeer</name>
    <dbReference type="NCBI Taxonomy" id="3082113"/>
    <lineage>
        <taxon>Eukaryota</taxon>
        <taxon>Metazoa</taxon>
        <taxon>Chordata</taxon>
        <taxon>Craniata</taxon>
        <taxon>Vertebrata</taxon>
        <taxon>Euteleostomi</taxon>
        <taxon>Mammalia</taxon>
        <taxon>Eutheria</taxon>
        <taxon>Laurasiatheria</taxon>
        <taxon>Artiodactyla</taxon>
        <taxon>Ruminantia</taxon>
        <taxon>Pecora</taxon>
        <taxon>Cervidae</taxon>
        <taxon>Odocoileinae</taxon>
        <taxon>Rangifer</taxon>
    </lineage>
</organism>
<protein>
    <submittedName>
        <fullName evidence="2">Uncharacterized protein</fullName>
    </submittedName>
</protein>
<accession>A0ABN8ZPF6</accession>
<feature type="compositionally biased region" description="Polar residues" evidence="1">
    <location>
        <begin position="106"/>
        <end position="118"/>
    </location>
</feature>